<reference evidence="1" key="1">
    <citation type="submission" date="2022-04" db="EMBL/GenBank/DDBJ databases">
        <title>Carnegiea gigantea Genome sequencing and assembly v2.</title>
        <authorList>
            <person name="Copetti D."/>
            <person name="Sanderson M.J."/>
            <person name="Burquez A."/>
            <person name="Wojciechowski M.F."/>
        </authorList>
    </citation>
    <scope>NUCLEOTIDE SEQUENCE</scope>
    <source>
        <strain evidence="1">SGP5-SGP5p</strain>
        <tissue evidence="1">Aerial part</tissue>
    </source>
</reference>
<sequence length="227" mass="26133">MSVAAHVSQEMGVKLEHEVYNDWKACDYGTMWCYENYVQVRSMRRARDIREQLEGLLERVEIEPTSSLNDLEAIKKAIIAGSLRMPSFCSLFLSFDELKDATSVHCLPDYLLTYAFATTASGFLPDSTRLQKNGSYRTIKHSKTVYLRPSSSLAQKVTELKSEWLVEIAPHYYQLKALEQRKCQRAKDIQPLHEEAAAEDQHRQVLIMVCRGFVHLDFGYDTLGFRL</sequence>
<protein>
    <submittedName>
        <fullName evidence="1">Uncharacterized protein</fullName>
    </submittedName>
</protein>
<evidence type="ECO:0000313" key="2">
    <source>
        <dbReference type="Proteomes" id="UP001153076"/>
    </source>
</evidence>
<dbReference type="OrthoDB" id="10253254at2759"/>
<dbReference type="EMBL" id="JAKOGI010000009">
    <property type="protein sequence ID" value="KAJ8451446.1"/>
    <property type="molecule type" value="Genomic_DNA"/>
</dbReference>
<accession>A0A9Q1KZ38</accession>
<dbReference type="AlphaFoldDB" id="A0A9Q1KZ38"/>
<gene>
    <name evidence="1" type="ORF">Cgig2_017837</name>
</gene>
<keyword evidence="2" id="KW-1185">Reference proteome</keyword>
<name>A0A9Q1KZ38_9CARY</name>
<evidence type="ECO:0000313" key="1">
    <source>
        <dbReference type="EMBL" id="KAJ8451446.1"/>
    </source>
</evidence>
<comment type="caution">
    <text evidence="1">The sequence shown here is derived from an EMBL/GenBank/DDBJ whole genome shotgun (WGS) entry which is preliminary data.</text>
</comment>
<proteinExistence type="predicted"/>
<dbReference type="Proteomes" id="UP001153076">
    <property type="component" value="Unassembled WGS sequence"/>
</dbReference>
<organism evidence="1 2">
    <name type="scientific">Carnegiea gigantea</name>
    <dbReference type="NCBI Taxonomy" id="171969"/>
    <lineage>
        <taxon>Eukaryota</taxon>
        <taxon>Viridiplantae</taxon>
        <taxon>Streptophyta</taxon>
        <taxon>Embryophyta</taxon>
        <taxon>Tracheophyta</taxon>
        <taxon>Spermatophyta</taxon>
        <taxon>Magnoliopsida</taxon>
        <taxon>eudicotyledons</taxon>
        <taxon>Gunneridae</taxon>
        <taxon>Pentapetalae</taxon>
        <taxon>Caryophyllales</taxon>
        <taxon>Cactineae</taxon>
        <taxon>Cactaceae</taxon>
        <taxon>Cactoideae</taxon>
        <taxon>Echinocereeae</taxon>
        <taxon>Carnegiea</taxon>
    </lineage>
</organism>